<protein>
    <submittedName>
        <fullName evidence="2">Uncharacterized protein</fullName>
    </submittedName>
</protein>
<dbReference type="Proteomes" id="UP000057737">
    <property type="component" value="Unassembled WGS sequence"/>
</dbReference>
<dbReference type="AlphaFoldDB" id="A0A109K1G7"/>
<organism evidence="2 3">
    <name type="scientific">Bradyrhizobium macuxiense</name>
    <dbReference type="NCBI Taxonomy" id="1755647"/>
    <lineage>
        <taxon>Bacteria</taxon>
        <taxon>Pseudomonadati</taxon>
        <taxon>Pseudomonadota</taxon>
        <taxon>Alphaproteobacteria</taxon>
        <taxon>Hyphomicrobiales</taxon>
        <taxon>Nitrobacteraceae</taxon>
        <taxon>Bradyrhizobium</taxon>
    </lineage>
</organism>
<dbReference type="RefSeq" id="WP_066502372.1">
    <property type="nucleotide sequence ID" value="NZ_LNCU01000034.1"/>
</dbReference>
<sequence length="154" mass="16977">MRNLFMSAKKLGVGAALVFGLLASGGTAQAANPFELNFWLSGPRYDGNVAPCERALPVISYEFHEKEATFWNSPLVITGYDRIHETAFRPWQSDNIPRRYCSGKAMLSDGKMRTVHFSIIEDGGFAGSSQGVEWCVTGLDRNWASNPSCRAARP</sequence>
<dbReference type="OrthoDB" id="9808546at2"/>
<reference evidence="2 3" key="1">
    <citation type="submission" date="2015-11" db="EMBL/GenBank/DDBJ databases">
        <title>Draft Genome Sequence of the Strain BR 10303 (Bradyrhizobium sp.) isolated from nodules of Centrolobium paraense.</title>
        <authorList>
            <person name="Zelli J.E."/>
            <person name="Simoes-Araujo J.L."/>
            <person name="Barauna A.C."/>
            <person name="Silva K."/>
        </authorList>
    </citation>
    <scope>NUCLEOTIDE SEQUENCE [LARGE SCALE GENOMIC DNA]</scope>
    <source>
        <strain evidence="2 3">BR 10303</strain>
    </source>
</reference>
<evidence type="ECO:0000313" key="2">
    <source>
        <dbReference type="EMBL" id="KWV58920.1"/>
    </source>
</evidence>
<comment type="caution">
    <text evidence="2">The sequence shown here is derived from an EMBL/GenBank/DDBJ whole genome shotgun (WGS) entry which is preliminary data.</text>
</comment>
<gene>
    <name evidence="2" type="ORF">AS156_32495</name>
</gene>
<keyword evidence="3" id="KW-1185">Reference proteome</keyword>
<feature type="signal peptide" evidence="1">
    <location>
        <begin position="1"/>
        <end position="30"/>
    </location>
</feature>
<feature type="chain" id="PRO_5007137383" evidence="1">
    <location>
        <begin position="31"/>
        <end position="154"/>
    </location>
</feature>
<evidence type="ECO:0000313" key="3">
    <source>
        <dbReference type="Proteomes" id="UP000057737"/>
    </source>
</evidence>
<proteinExistence type="predicted"/>
<name>A0A109K1G7_9BRAD</name>
<evidence type="ECO:0000256" key="1">
    <source>
        <dbReference type="SAM" id="SignalP"/>
    </source>
</evidence>
<dbReference type="EMBL" id="LNCU01000034">
    <property type="protein sequence ID" value="KWV58920.1"/>
    <property type="molecule type" value="Genomic_DNA"/>
</dbReference>
<accession>A0A109K1G7</accession>
<keyword evidence="1" id="KW-0732">Signal</keyword>